<comment type="caution">
    <text evidence="3">The sequence shown here is derived from an EMBL/GenBank/DDBJ whole genome shotgun (WGS) entry which is preliminary data.</text>
</comment>
<dbReference type="Proteomes" id="UP000078340">
    <property type="component" value="Unassembled WGS sequence"/>
</dbReference>
<evidence type="ECO:0000313" key="3">
    <source>
        <dbReference type="EMBL" id="OAQ89731.1"/>
    </source>
</evidence>
<evidence type="ECO:0000256" key="1">
    <source>
        <dbReference type="SAM" id="MobiDB-lite"/>
    </source>
</evidence>
<gene>
    <name evidence="2" type="ORF">Purlil1_10736</name>
    <name evidence="3" type="ORF">VFPFJ_06145</name>
</gene>
<dbReference type="EMBL" id="LSBI01000005">
    <property type="protein sequence ID" value="OAQ89731.1"/>
    <property type="molecule type" value="Genomic_DNA"/>
</dbReference>
<evidence type="ECO:0000313" key="4">
    <source>
        <dbReference type="Proteomes" id="UP000078340"/>
    </source>
</evidence>
<organism evidence="3 4">
    <name type="scientific">Purpureocillium lilacinum</name>
    <name type="common">Paecilomyces lilacinus</name>
    <dbReference type="NCBI Taxonomy" id="33203"/>
    <lineage>
        <taxon>Eukaryota</taxon>
        <taxon>Fungi</taxon>
        <taxon>Dikarya</taxon>
        <taxon>Ascomycota</taxon>
        <taxon>Pezizomycotina</taxon>
        <taxon>Sordariomycetes</taxon>
        <taxon>Hypocreomycetidae</taxon>
        <taxon>Hypocreales</taxon>
        <taxon>Ophiocordycipitaceae</taxon>
        <taxon>Purpureocillium</taxon>
    </lineage>
</organism>
<dbReference type="Proteomes" id="UP001287286">
    <property type="component" value="Unassembled WGS sequence"/>
</dbReference>
<dbReference type="Gene3D" id="3.40.50.1580">
    <property type="entry name" value="Nucleoside phosphorylase domain"/>
    <property type="match status" value="1"/>
</dbReference>
<keyword evidence="5" id="KW-1185">Reference proteome</keyword>
<dbReference type="SUPFAM" id="SSF53167">
    <property type="entry name" value="Purine and uridine phosphorylases"/>
    <property type="match status" value="1"/>
</dbReference>
<dbReference type="InterPro" id="IPR053137">
    <property type="entry name" value="NLR-like"/>
</dbReference>
<evidence type="ECO:0000313" key="5">
    <source>
        <dbReference type="Proteomes" id="UP001287286"/>
    </source>
</evidence>
<sequence length="340" mass="37000">MTASDEYTVGWICSTAVDYIAARAVLDITHPQPKPGSFYTTTHYTLGEIGNRNVVVTFISRDEDGLSSANAATVADNMLHEFHNIKFGVAVGVGSGAPSDQHDIRLGDVVVSTPGNGRGGVLQFDFGKVIQGEEFRWTGHLNKPPAILRAAVSGLRVEYEREGHNIQGAINNVLEDRPQLQEKYRRPDPSTDRLYEPGQVHPPTDRSSCTTACGNDASTLVSRDERTASDDNPSIHYGLIASADTMLHDAEIRDTLADRHDALCFEVGAAGLMDILPCLVIRGICSYSDSHNTEEWRGHAAMTAAVYAKSVLSRLPSNERETQQSVFVPAISHLSLQQTV</sequence>
<dbReference type="InterPro" id="IPR035994">
    <property type="entry name" value="Nucleoside_phosphorylase_sf"/>
</dbReference>
<dbReference type="STRING" id="33203.A0A179HJH2"/>
<protein>
    <submittedName>
        <fullName evidence="3">Pfs, NB-ARC and ankyrin domain-containingprotein</fullName>
    </submittedName>
</protein>
<evidence type="ECO:0000313" key="2">
    <source>
        <dbReference type="EMBL" id="KAK4083325.1"/>
    </source>
</evidence>
<feature type="region of interest" description="Disordered" evidence="1">
    <location>
        <begin position="174"/>
        <end position="212"/>
    </location>
</feature>
<dbReference type="PANTHER" id="PTHR46082">
    <property type="entry name" value="ATP/GTP-BINDING PROTEIN-RELATED"/>
    <property type="match status" value="1"/>
</dbReference>
<proteinExistence type="predicted"/>
<dbReference type="EMBL" id="JAWRVI010000057">
    <property type="protein sequence ID" value="KAK4083325.1"/>
    <property type="molecule type" value="Genomic_DNA"/>
</dbReference>
<reference evidence="3 4" key="1">
    <citation type="submission" date="2016-02" db="EMBL/GenBank/DDBJ databases">
        <title>Biosynthesis of antibiotic leucinostatins and their inhibition on Phytophthora in bio-control Purpureocillium lilacinum.</title>
        <authorList>
            <person name="Wang G."/>
            <person name="Liu Z."/>
            <person name="Lin R."/>
            <person name="Li E."/>
            <person name="Mao Z."/>
            <person name="Ling J."/>
            <person name="Yin W."/>
            <person name="Xie B."/>
        </authorList>
    </citation>
    <scope>NUCLEOTIDE SEQUENCE [LARGE SCALE GENOMIC DNA]</scope>
    <source>
        <strain evidence="3">PLFJ-1</strain>
    </source>
</reference>
<dbReference type="GO" id="GO:0003824">
    <property type="term" value="F:catalytic activity"/>
    <property type="evidence" value="ECO:0007669"/>
    <property type="project" value="InterPro"/>
</dbReference>
<dbReference type="AlphaFoldDB" id="A0A179HJH2"/>
<dbReference type="PANTHER" id="PTHR46082:SF11">
    <property type="entry name" value="AAA+ ATPASE DOMAIN-CONTAINING PROTEIN-RELATED"/>
    <property type="match status" value="1"/>
</dbReference>
<accession>A0A179HJH2</accession>
<name>A0A179HJH2_PURLI</name>
<dbReference type="GO" id="GO:0009116">
    <property type="term" value="P:nucleoside metabolic process"/>
    <property type="evidence" value="ECO:0007669"/>
    <property type="project" value="InterPro"/>
</dbReference>
<dbReference type="OMA" id="DNEANCA"/>
<reference evidence="2" key="2">
    <citation type="submission" date="2023-11" db="EMBL/GenBank/DDBJ databases">
        <authorList>
            <person name="Beijen E."/>
            <person name="Ohm R.A."/>
        </authorList>
    </citation>
    <scope>NUCLEOTIDE SEQUENCE</scope>
    <source>
        <strain evidence="2">CBS 150709</strain>
    </source>
</reference>
<feature type="compositionally biased region" description="Basic and acidic residues" evidence="1">
    <location>
        <begin position="174"/>
        <end position="195"/>
    </location>
</feature>
<reference evidence="2 5" key="3">
    <citation type="journal article" date="2024" name="Microbiol. Resour. Announc.">
        <title>Genome annotations for the ascomycete fungi Trichoderma harzianum, Trichoderma aggressivum, and Purpureocillium lilacinum.</title>
        <authorList>
            <person name="Beijen E.P.W."/>
            <person name="Ohm R.A."/>
        </authorList>
    </citation>
    <scope>NUCLEOTIDE SEQUENCE [LARGE SCALE GENOMIC DNA]</scope>
    <source>
        <strain evidence="2 5">CBS 150709</strain>
    </source>
</reference>